<protein>
    <submittedName>
        <fullName evidence="1">Uncharacterized protein</fullName>
    </submittedName>
</protein>
<dbReference type="Proteomes" id="UP000828390">
    <property type="component" value="Unassembled WGS sequence"/>
</dbReference>
<reference evidence="1" key="2">
    <citation type="submission" date="2020-11" db="EMBL/GenBank/DDBJ databases">
        <authorList>
            <person name="McCartney M.A."/>
            <person name="Auch B."/>
            <person name="Kono T."/>
            <person name="Mallez S."/>
            <person name="Becker A."/>
            <person name="Gohl D.M."/>
            <person name="Silverstein K.A.T."/>
            <person name="Koren S."/>
            <person name="Bechman K.B."/>
            <person name="Herman A."/>
            <person name="Abrahante J.E."/>
            <person name="Garbe J."/>
        </authorList>
    </citation>
    <scope>NUCLEOTIDE SEQUENCE</scope>
    <source>
        <strain evidence="1">Duluth1</strain>
        <tissue evidence="1">Whole animal</tissue>
    </source>
</reference>
<evidence type="ECO:0000313" key="2">
    <source>
        <dbReference type="Proteomes" id="UP000828390"/>
    </source>
</evidence>
<evidence type="ECO:0000313" key="1">
    <source>
        <dbReference type="EMBL" id="KAH3795309.1"/>
    </source>
</evidence>
<reference evidence="1" key="1">
    <citation type="journal article" date="2019" name="bioRxiv">
        <title>The Genome of the Zebra Mussel, Dreissena polymorpha: A Resource for Invasive Species Research.</title>
        <authorList>
            <person name="McCartney M.A."/>
            <person name="Auch B."/>
            <person name="Kono T."/>
            <person name="Mallez S."/>
            <person name="Zhang Y."/>
            <person name="Obille A."/>
            <person name="Becker A."/>
            <person name="Abrahante J.E."/>
            <person name="Garbe J."/>
            <person name="Badalamenti J.P."/>
            <person name="Herman A."/>
            <person name="Mangelson H."/>
            <person name="Liachko I."/>
            <person name="Sullivan S."/>
            <person name="Sone E.D."/>
            <person name="Koren S."/>
            <person name="Silverstein K.A.T."/>
            <person name="Beckman K.B."/>
            <person name="Gohl D.M."/>
        </authorList>
    </citation>
    <scope>NUCLEOTIDE SEQUENCE</scope>
    <source>
        <strain evidence="1">Duluth1</strain>
        <tissue evidence="1">Whole animal</tissue>
    </source>
</reference>
<gene>
    <name evidence="1" type="ORF">DPMN_148859</name>
</gene>
<comment type="caution">
    <text evidence="1">The sequence shown here is derived from an EMBL/GenBank/DDBJ whole genome shotgun (WGS) entry which is preliminary data.</text>
</comment>
<sequence length="65" mass="7422">MGVKDITVKEQHDLGSVINLRYKVSNVSQMRIVSCNLWRGDFFADIRDIIAFEPAGQIELVRTVQ</sequence>
<dbReference type="EMBL" id="JAIWYP010000007">
    <property type="protein sequence ID" value="KAH3795309.1"/>
    <property type="molecule type" value="Genomic_DNA"/>
</dbReference>
<organism evidence="1 2">
    <name type="scientific">Dreissena polymorpha</name>
    <name type="common">Zebra mussel</name>
    <name type="synonym">Mytilus polymorpha</name>
    <dbReference type="NCBI Taxonomy" id="45954"/>
    <lineage>
        <taxon>Eukaryota</taxon>
        <taxon>Metazoa</taxon>
        <taxon>Spiralia</taxon>
        <taxon>Lophotrochozoa</taxon>
        <taxon>Mollusca</taxon>
        <taxon>Bivalvia</taxon>
        <taxon>Autobranchia</taxon>
        <taxon>Heteroconchia</taxon>
        <taxon>Euheterodonta</taxon>
        <taxon>Imparidentia</taxon>
        <taxon>Neoheterodontei</taxon>
        <taxon>Myida</taxon>
        <taxon>Dreissenoidea</taxon>
        <taxon>Dreissenidae</taxon>
        <taxon>Dreissena</taxon>
    </lineage>
</organism>
<keyword evidence="2" id="KW-1185">Reference proteome</keyword>
<accession>A0A9D4FAD7</accession>
<proteinExistence type="predicted"/>
<dbReference type="AlphaFoldDB" id="A0A9D4FAD7"/>
<name>A0A9D4FAD7_DREPO</name>